<gene>
    <name evidence="2" type="ORF">KUTeg_017395</name>
</gene>
<dbReference type="Proteomes" id="UP001217089">
    <property type="component" value="Unassembled WGS sequence"/>
</dbReference>
<protein>
    <submittedName>
        <fullName evidence="2">Uncharacterized protein</fullName>
    </submittedName>
</protein>
<evidence type="ECO:0000256" key="1">
    <source>
        <dbReference type="SAM" id="MobiDB-lite"/>
    </source>
</evidence>
<dbReference type="PANTHER" id="PTHR36981:SF1">
    <property type="entry name" value="P2X PURINORECEPTOR 7 INTRACELLULAR DOMAIN-CONTAINING PROTEIN"/>
    <property type="match status" value="1"/>
</dbReference>
<evidence type="ECO:0000313" key="3">
    <source>
        <dbReference type="Proteomes" id="UP001217089"/>
    </source>
</evidence>
<dbReference type="EMBL" id="JARBDR010000891">
    <property type="protein sequence ID" value="KAJ8305052.1"/>
    <property type="molecule type" value="Genomic_DNA"/>
</dbReference>
<proteinExistence type="predicted"/>
<organism evidence="2 3">
    <name type="scientific">Tegillarca granosa</name>
    <name type="common">Malaysian cockle</name>
    <name type="synonym">Anadara granosa</name>
    <dbReference type="NCBI Taxonomy" id="220873"/>
    <lineage>
        <taxon>Eukaryota</taxon>
        <taxon>Metazoa</taxon>
        <taxon>Spiralia</taxon>
        <taxon>Lophotrochozoa</taxon>
        <taxon>Mollusca</taxon>
        <taxon>Bivalvia</taxon>
        <taxon>Autobranchia</taxon>
        <taxon>Pteriomorphia</taxon>
        <taxon>Arcoida</taxon>
        <taxon>Arcoidea</taxon>
        <taxon>Arcidae</taxon>
        <taxon>Tegillarca</taxon>
    </lineage>
</organism>
<accession>A0ABQ9EN69</accession>
<evidence type="ECO:0000313" key="2">
    <source>
        <dbReference type="EMBL" id="KAJ8305052.1"/>
    </source>
</evidence>
<dbReference type="PANTHER" id="PTHR36981">
    <property type="entry name" value="ZGC:195170"/>
    <property type="match status" value="1"/>
</dbReference>
<feature type="region of interest" description="Disordered" evidence="1">
    <location>
        <begin position="30"/>
        <end position="57"/>
    </location>
</feature>
<comment type="caution">
    <text evidence="2">The sequence shown here is derived from an EMBL/GenBank/DDBJ whole genome shotgun (WGS) entry which is preliminary data.</text>
</comment>
<keyword evidence="3" id="KW-1185">Reference proteome</keyword>
<feature type="compositionally biased region" description="Low complexity" evidence="1">
    <location>
        <begin position="36"/>
        <end position="49"/>
    </location>
</feature>
<name>A0ABQ9EN69_TEGGR</name>
<reference evidence="2 3" key="1">
    <citation type="submission" date="2022-12" db="EMBL/GenBank/DDBJ databases">
        <title>Chromosome-level genome of Tegillarca granosa.</title>
        <authorList>
            <person name="Kim J."/>
        </authorList>
    </citation>
    <scope>NUCLEOTIDE SEQUENCE [LARGE SCALE GENOMIC DNA]</scope>
    <source>
        <strain evidence="2">Teg-2019</strain>
        <tissue evidence="2">Adductor muscle</tissue>
    </source>
</reference>
<sequence>MERYIESSSEEEIPEIDLTLRIQPYMYEPTRNTVVGDGSSSDSSIPTSDSETDDENNRRLQDKYWCDCGNCEIMTTVAECKCCFEVNIVDGKRESANLTCITQHQMFIDNCLNRNVLELAVYDYHCQRTTYPMSKY</sequence>